<name>X0RUJ9_9ZZZZ</name>
<reference evidence="1" key="1">
    <citation type="journal article" date="2014" name="Front. Microbiol.">
        <title>High frequency of phylogenetically diverse reductive dehalogenase-homologous genes in deep subseafloor sedimentary metagenomes.</title>
        <authorList>
            <person name="Kawai M."/>
            <person name="Futagami T."/>
            <person name="Toyoda A."/>
            <person name="Takaki Y."/>
            <person name="Nishi S."/>
            <person name="Hori S."/>
            <person name="Arai W."/>
            <person name="Tsubouchi T."/>
            <person name="Morono Y."/>
            <person name="Uchiyama I."/>
            <person name="Ito T."/>
            <person name="Fujiyama A."/>
            <person name="Inagaki F."/>
            <person name="Takami H."/>
        </authorList>
    </citation>
    <scope>NUCLEOTIDE SEQUENCE</scope>
    <source>
        <strain evidence="1">Expedition CK06-06</strain>
    </source>
</reference>
<organism evidence="1">
    <name type="scientific">marine sediment metagenome</name>
    <dbReference type="NCBI Taxonomy" id="412755"/>
    <lineage>
        <taxon>unclassified sequences</taxon>
        <taxon>metagenomes</taxon>
        <taxon>ecological metagenomes</taxon>
    </lineage>
</organism>
<gene>
    <name evidence="1" type="ORF">S01H1_14528</name>
</gene>
<dbReference type="EMBL" id="BARS01007563">
    <property type="protein sequence ID" value="GAF67437.1"/>
    <property type="molecule type" value="Genomic_DNA"/>
</dbReference>
<sequence length="248" mass="27984">MRDIDIADLITTTLYNEPKGRFINMAPELQKYVVMRELLTKRGGMVVKKGGIGIKETLMVDAGGRSRFVGELEEDVVTIQDHLQKMQLNWCLLTDNMAYGKSEILENKGRERINNVIKPRRMAMMIRVAASMEDAFFDAPDVSNPLTPWGLKYWIVKNATIGFNGGLPSGFTTVANINLTTVPQFKNYTGTYTTISKTDLVEKLRTAHRMTDWVSPVKMSDFHGDFGQRRVLFVNEETILGLENIGEA</sequence>
<comment type="caution">
    <text evidence="1">The sequence shown here is derived from an EMBL/GenBank/DDBJ whole genome shotgun (WGS) entry which is preliminary data.</text>
</comment>
<protein>
    <submittedName>
        <fullName evidence="1">Uncharacterized protein</fullName>
    </submittedName>
</protein>
<evidence type="ECO:0000313" key="1">
    <source>
        <dbReference type="EMBL" id="GAF67437.1"/>
    </source>
</evidence>
<accession>X0RUJ9</accession>
<dbReference type="AlphaFoldDB" id="X0RUJ9"/>
<feature type="non-terminal residue" evidence="1">
    <location>
        <position position="248"/>
    </location>
</feature>
<proteinExistence type="predicted"/>